<dbReference type="Gene3D" id="1.10.1740.10">
    <property type="match status" value="1"/>
</dbReference>
<feature type="domain" description="RNA polymerase sigma factor 70 region 4 type 2" evidence="2">
    <location>
        <begin position="121"/>
        <end position="170"/>
    </location>
</feature>
<dbReference type="Pfam" id="PF08281">
    <property type="entry name" value="Sigma70_r4_2"/>
    <property type="match status" value="1"/>
</dbReference>
<dbReference type="Pfam" id="PF04542">
    <property type="entry name" value="Sigma70_r2"/>
    <property type="match status" value="1"/>
</dbReference>
<dbReference type="InterPro" id="IPR014284">
    <property type="entry name" value="RNA_pol_sigma-70_dom"/>
</dbReference>
<name>A0ABY4W8A6_9PROT</name>
<gene>
    <name evidence="4" type="ORF">NBZ79_00750</name>
</gene>
<dbReference type="SUPFAM" id="SSF88659">
    <property type="entry name" value="Sigma3 and sigma4 domains of RNA polymerase sigma factors"/>
    <property type="match status" value="1"/>
</dbReference>
<dbReference type="NCBIfam" id="TIGR02937">
    <property type="entry name" value="sigma70-ECF"/>
    <property type="match status" value="1"/>
</dbReference>
<proteinExistence type="predicted"/>
<feature type="domain" description="RNA polymerase sigma-70 region 2" evidence="1">
    <location>
        <begin position="19"/>
        <end position="79"/>
    </location>
</feature>
<evidence type="ECO:0000313" key="4">
    <source>
        <dbReference type="EMBL" id="USG61504.1"/>
    </source>
</evidence>
<organism evidence="4 5">
    <name type="scientific">Sneathiella marina</name>
    <dbReference type="NCBI Taxonomy" id="2950108"/>
    <lineage>
        <taxon>Bacteria</taxon>
        <taxon>Pseudomonadati</taxon>
        <taxon>Pseudomonadota</taxon>
        <taxon>Alphaproteobacteria</taxon>
        <taxon>Sneathiellales</taxon>
        <taxon>Sneathiellaceae</taxon>
        <taxon>Sneathiella</taxon>
    </lineage>
</organism>
<dbReference type="Gene3D" id="1.10.10.10">
    <property type="entry name" value="Winged helix-like DNA-binding domain superfamily/Winged helix DNA-binding domain"/>
    <property type="match status" value="1"/>
</dbReference>
<dbReference type="Pfam" id="PF20239">
    <property type="entry name" value="DUF6596"/>
    <property type="match status" value="1"/>
</dbReference>
<dbReference type="InterPro" id="IPR013325">
    <property type="entry name" value="RNA_pol_sigma_r2"/>
</dbReference>
<feature type="domain" description="DUF6596" evidence="3">
    <location>
        <begin position="188"/>
        <end position="288"/>
    </location>
</feature>
<sequence length="423" mass="47958">MAMDRSARIIEQVVREEWGRVLSIVVSYTRDLELAEDVTQDAVIAALTHWNEKGIPISPLAWLVQTARRKAIDRIRRHRNFERKRAEYEILLELEQKDAPNDIPKEEDAHIPDERLRLVFTCCHPALAEASCIALTLRTLGGLTTAEIARAFLVSEETMAQRLVRAKRKIRATNIPYEVPEPDLLEDRLQSVLSVLYLIFNEGFSVTTGENLSRLDLCDEAIRLTQMLNHLMPDTPEIMGLLALMLLHDARKQGRVDATGAMVPLNAQDRSLWHKKQITAGSGILKKALKLRAPGPYQIQAAISAIHAESQNHDSTDWQEISLLYERLFQFQPSPIVQLNSVVAQSYAHGPEHALRALCKLENTEKLTRYQPFYAAKADISRRAGQFGNAVEAYEKAIDLSGNQKEKDFLINRLTDMKKQANR</sequence>
<evidence type="ECO:0000259" key="1">
    <source>
        <dbReference type="Pfam" id="PF04542"/>
    </source>
</evidence>
<dbReference type="InterPro" id="IPR046531">
    <property type="entry name" value="DUF6596"/>
</dbReference>
<reference evidence="4" key="1">
    <citation type="submission" date="2022-06" db="EMBL/GenBank/DDBJ databases">
        <title>Sneathiella actinostolidae sp. nov., isolated from a sea anemonein the Western Pacific Ocean.</title>
        <authorList>
            <person name="Wei M.J."/>
        </authorList>
    </citation>
    <scope>NUCLEOTIDE SEQUENCE</scope>
    <source>
        <strain evidence="4">PHK-P5</strain>
    </source>
</reference>
<evidence type="ECO:0000259" key="2">
    <source>
        <dbReference type="Pfam" id="PF08281"/>
    </source>
</evidence>
<accession>A0ABY4W8A6</accession>
<dbReference type="PANTHER" id="PTHR47756">
    <property type="entry name" value="BLL6612 PROTEIN-RELATED"/>
    <property type="match status" value="1"/>
</dbReference>
<dbReference type="Proteomes" id="UP001056291">
    <property type="component" value="Chromosome"/>
</dbReference>
<evidence type="ECO:0000313" key="5">
    <source>
        <dbReference type="Proteomes" id="UP001056291"/>
    </source>
</evidence>
<protein>
    <submittedName>
        <fullName evidence="4">RNA polymerase sigma factor</fullName>
    </submittedName>
</protein>
<evidence type="ECO:0000259" key="3">
    <source>
        <dbReference type="Pfam" id="PF20239"/>
    </source>
</evidence>
<dbReference type="PANTHER" id="PTHR47756:SF2">
    <property type="entry name" value="BLL6612 PROTEIN"/>
    <property type="match status" value="1"/>
</dbReference>
<dbReference type="SUPFAM" id="SSF88946">
    <property type="entry name" value="Sigma2 domain of RNA polymerase sigma factors"/>
    <property type="match status" value="1"/>
</dbReference>
<dbReference type="InterPro" id="IPR007627">
    <property type="entry name" value="RNA_pol_sigma70_r2"/>
</dbReference>
<keyword evidence="5" id="KW-1185">Reference proteome</keyword>
<dbReference type="InterPro" id="IPR013324">
    <property type="entry name" value="RNA_pol_sigma_r3/r4-like"/>
</dbReference>
<dbReference type="InterPro" id="IPR036388">
    <property type="entry name" value="WH-like_DNA-bd_sf"/>
</dbReference>
<dbReference type="InterPro" id="IPR013249">
    <property type="entry name" value="RNA_pol_sigma70_r4_t2"/>
</dbReference>
<dbReference type="EMBL" id="CP098747">
    <property type="protein sequence ID" value="USG61504.1"/>
    <property type="molecule type" value="Genomic_DNA"/>
</dbReference>
<dbReference type="RefSeq" id="WP_251934576.1">
    <property type="nucleotide sequence ID" value="NZ_CP098747.1"/>
</dbReference>